<gene>
    <name evidence="2" type="ORF">SEUCBS140593_002298</name>
</gene>
<dbReference type="Proteomes" id="UP001642482">
    <property type="component" value="Unassembled WGS sequence"/>
</dbReference>
<accession>A0ABP0B5K7</accession>
<keyword evidence="3" id="KW-1185">Reference proteome</keyword>
<feature type="compositionally biased region" description="Basic and acidic residues" evidence="1">
    <location>
        <begin position="415"/>
        <end position="425"/>
    </location>
</feature>
<protein>
    <recommendedName>
        <fullName evidence="4">C2H2-type domain-containing protein</fullName>
    </recommendedName>
</protein>
<proteinExistence type="predicted"/>
<evidence type="ECO:0000256" key="1">
    <source>
        <dbReference type="SAM" id="MobiDB-lite"/>
    </source>
</evidence>
<reference evidence="2 3" key="1">
    <citation type="submission" date="2024-01" db="EMBL/GenBank/DDBJ databases">
        <authorList>
            <person name="Allen C."/>
            <person name="Tagirdzhanova G."/>
        </authorList>
    </citation>
    <scope>NUCLEOTIDE SEQUENCE [LARGE SCALE GENOMIC DNA]</scope>
</reference>
<dbReference type="EMBL" id="CAWUHD010000015">
    <property type="protein sequence ID" value="CAK7214757.1"/>
    <property type="molecule type" value="Genomic_DNA"/>
</dbReference>
<name>A0ABP0B5K7_9PEZI</name>
<feature type="region of interest" description="Disordered" evidence="1">
    <location>
        <begin position="400"/>
        <end position="425"/>
    </location>
</feature>
<evidence type="ECO:0000313" key="3">
    <source>
        <dbReference type="Proteomes" id="UP001642482"/>
    </source>
</evidence>
<evidence type="ECO:0008006" key="4">
    <source>
        <dbReference type="Google" id="ProtNLM"/>
    </source>
</evidence>
<evidence type="ECO:0000313" key="2">
    <source>
        <dbReference type="EMBL" id="CAK7214757.1"/>
    </source>
</evidence>
<organism evidence="2 3">
    <name type="scientific">Sporothrix eucalyptigena</name>
    <dbReference type="NCBI Taxonomy" id="1812306"/>
    <lineage>
        <taxon>Eukaryota</taxon>
        <taxon>Fungi</taxon>
        <taxon>Dikarya</taxon>
        <taxon>Ascomycota</taxon>
        <taxon>Pezizomycotina</taxon>
        <taxon>Sordariomycetes</taxon>
        <taxon>Sordariomycetidae</taxon>
        <taxon>Ophiostomatales</taxon>
        <taxon>Ophiostomataceae</taxon>
        <taxon>Sporothrix</taxon>
    </lineage>
</organism>
<sequence>MVSRGEANAEVMTKIQRHYGSLVFKCPYPFCMSNRSGFDKEEDLNAHLADHGRDWKCIIPGCVYNSLGFTTRHARNEHWAKVHLEVGSHLLSAMNNGTNDINFDTLSVDDASRILFQLVKEMDADQLKQLLASPGGKQLNKTEITAARQYAARDLGSQAMTEALTPAGEWLLPADILAFAVNSQDVEFVRWSLARASNQDSVGLIKVALGSASDEIYMLWEKHFFHTLKQEQRHVPSMITLEVARMTFQLQPIWSLLETIFRKQRLWNSLKGNALKETRIKLLLKALHEKGYLTESIMGDMLVRMAGSGCSVSLGEELLNYGAPIDFPIGFRTSGKTALETAAHKTTEEAAYFMRMLIRHGASPANIGYLIQKGTAKGAAQIWDWLGVTWDELVDEYRQSTQRQGGTQEVPFELEGAKDNDSHSL</sequence>
<comment type="caution">
    <text evidence="2">The sequence shown here is derived from an EMBL/GenBank/DDBJ whole genome shotgun (WGS) entry which is preliminary data.</text>
</comment>